<dbReference type="SMART" id="SM00702">
    <property type="entry name" value="P4Hc"/>
    <property type="match status" value="1"/>
</dbReference>
<evidence type="ECO:0000256" key="1">
    <source>
        <dbReference type="ARBA" id="ARBA00001961"/>
    </source>
</evidence>
<keyword evidence="9" id="KW-1185">Reference proteome</keyword>
<feature type="domain" description="Fe2OG dioxygenase" evidence="7">
    <location>
        <begin position="82"/>
        <end position="179"/>
    </location>
</feature>
<evidence type="ECO:0000256" key="3">
    <source>
        <dbReference type="ARBA" id="ARBA00022896"/>
    </source>
</evidence>
<evidence type="ECO:0000256" key="6">
    <source>
        <dbReference type="ARBA" id="ARBA00023004"/>
    </source>
</evidence>
<dbReference type="GO" id="GO:0031418">
    <property type="term" value="F:L-ascorbic acid binding"/>
    <property type="evidence" value="ECO:0007669"/>
    <property type="project" value="UniProtKB-KW"/>
</dbReference>
<dbReference type="SUPFAM" id="SSF51197">
    <property type="entry name" value="Clavaminate synthase-like"/>
    <property type="match status" value="1"/>
</dbReference>
<evidence type="ECO:0000313" key="9">
    <source>
        <dbReference type="Proteomes" id="UP000617145"/>
    </source>
</evidence>
<dbReference type="Gene3D" id="2.60.120.620">
    <property type="entry name" value="q2cbj1_9rhob like domain"/>
    <property type="match status" value="1"/>
</dbReference>
<dbReference type="RefSeq" id="WP_188791186.1">
    <property type="nucleotide sequence ID" value="NZ_BMJV01000006.1"/>
</dbReference>
<evidence type="ECO:0000313" key="8">
    <source>
        <dbReference type="EMBL" id="GGG79936.1"/>
    </source>
</evidence>
<sequence length="183" mass="20494">MISVHTVAAAFSPVDCDRLIDIARNAPASDARLVGRQRDHNQRRSDLVWIDDVPEADWVMDRIIDTVRLANREVYGFDLNAFHESAQVARYGAERQGHFDWHSDIGDGRLASQRKLTLVVQLSDPGDYEGGTLEIMPSANPIPASRDRGAATIFPSYLLHRVTPVEQGERHSLTIWAHGPAFR</sequence>
<protein>
    <recommendedName>
        <fullName evidence="7">Fe2OG dioxygenase domain-containing protein</fullName>
    </recommendedName>
</protein>
<reference evidence="8" key="2">
    <citation type="submission" date="2020-09" db="EMBL/GenBank/DDBJ databases">
        <authorList>
            <person name="Sun Q."/>
            <person name="Zhou Y."/>
        </authorList>
    </citation>
    <scope>NUCLEOTIDE SEQUENCE</scope>
    <source>
        <strain evidence="8">CGMCC 1.15762</strain>
    </source>
</reference>
<comment type="cofactor">
    <cofactor evidence="1">
        <name>L-ascorbate</name>
        <dbReference type="ChEBI" id="CHEBI:38290"/>
    </cofactor>
</comment>
<keyword evidence="3" id="KW-0847">Vitamin C</keyword>
<keyword evidence="5" id="KW-0560">Oxidoreductase</keyword>
<dbReference type="Pfam" id="PF13640">
    <property type="entry name" value="2OG-FeII_Oxy_3"/>
    <property type="match status" value="1"/>
</dbReference>
<dbReference type="InterPro" id="IPR005123">
    <property type="entry name" value="Oxoglu/Fe-dep_dioxygenase_dom"/>
</dbReference>
<evidence type="ECO:0000256" key="2">
    <source>
        <dbReference type="ARBA" id="ARBA00022723"/>
    </source>
</evidence>
<dbReference type="InterPro" id="IPR006620">
    <property type="entry name" value="Pro_4_hyd_alph"/>
</dbReference>
<keyword evidence="2" id="KW-0479">Metal-binding</keyword>
<dbReference type="GO" id="GO:0005506">
    <property type="term" value="F:iron ion binding"/>
    <property type="evidence" value="ECO:0007669"/>
    <property type="project" value="InterPro"/>
</dbReference>
<gene>
    <name evidence="8" type="ORF">GCM10011415_31540</name>
</gene>
<dbReference type="EMBL" id="BMJV01000006">
    <property type="protein sequence ID" value="GGG79936.1"/>
    <property type="molecule type" value="Genomic_DNA"/>
</dbReference>
<organism evidence="8 9">
    <name type="scientific">Salipiger pallidus</name>
    <dbReference type="NCBI Taxonomy" id="1775170"/>
    <lineage>
        <taxon>Bacteria</taxon>
        <taxon>Pseudomonadati</taxon>
        <taxon>Pseudomonadota</taxon>
        <taxon>Alphaproteobacteria</taxon>
        <taxon>Rhodobacterales</taxon>
        <taxon>Roseobacteraceae</taxon>
        <taxon>Salipiger</taxon>
    </lineage>
</organism>
<dbReference type="AlphaFoldDB" id="A0A8J3EHE9"/>
<evidence type="ECO:0000256" key="5">
    <source>
        <dbReference type="ARBA" id="ARBA00023002"/>
    </source>
</evidence>
<dbReference type="InterPro" id="IPR044862">
    <property type="entry name" value="Pro_4_hyd_alph_FE2OG_OXY"/>
</dbReference>
<evidence type="ECO:0000256" key="4">
    <source>
        <dbReference type="ARBA" id="ARBA00022964"/>
    </source>
</evidence>
<dbReference type="PROSITE" id="PS51471">
    <property type="entry name" value="FE2OG_OXY"/>
    <property type="match status" value="1"/>
</dbReference>
<reference evidence="8" key="1">
    <citation type="journal article" date="2014" name="Int. J. Syst. Evol. Microbiol.">
        <title>Complete genome sequence of Corynebacterium casei LMG S-19264T (=DSM 44701T), isolated from a smear-ripened cheese.</title>
        <authorList>
            <consortium name="US DOE Joint Genome Institute (JGI-PGF)"/>
            <person name="Walter F."/>
            <person name="Albersmeier A."/>
            <person name="Kalinowski J."/>
            <person name="Ruckert C."/>
        </authorList>
    </citation>
    <scope>NUCLEOTIDE SEQUENCE</scope>
    <source>
        <strain evidence="8">CGMCC 1.15762</strain>
    </source>
</reference>
<comment type="caution">
    <text evidence="8">The sequence shown here is derived from an EMBL/GenBank/DDBJ whole genome shotgun (WGS) entry which is preliminary data.</text>
</comment>
<evidence type="ECO:0000259" key="7">
    <source>
        <dbReference type="PROSITE" id="PS51471"/>
    </source>
</evidence>
<dbReference type="Proteomes" id="UP000617145">
    <property type="component" value="Unassembled WGS sequence"/>
</dbReference>
<dbReference type="GO" id="GO:0016705">
    <property type="term" value="F:oxidoreductase activity, acting on paired donors, with incorporation or reduction of molecular oxygen"/>
    <property type="evidence" value="ECO:0007669"/>
    <property type="project" value="InterPro"/>
</dbReference>
<proteinExistence type="predicted"/>
<accession>A0A8J3EHE9</accession>
<name>A0A8J3EHE9_9RHOB</name>
<keyword evidence="4" id="KW-0223">Dioxygenase</keyword>
<keyword evidence="6" id="KW-0408">Iron</keyword>
<dbReference type="GO" id="GO:0051213">
    <property type="term" value="F:dioxygenase activity"/>
    <property type="evidence" value="ECO:0007669"/>
    <property type="project" value="UniProtKB-KW"/>
</dbReference>